<reference evidence="2" key="1">
    <citation type="submission" date="2013-06" db="EMBL/GenBank/DDBJ databases">
        <authorList>
            <person name="Zhao Q."/>
        </authorList>
    </citation>
    <scope>NUCLEOTIDE SEQUENCE</scope>
    <source>
        <strain evidence="2">cv. W1943</strain>
    </source>
</reference>
<proteinExistence type="predicted"/>
<protein>
    <submittedName>
        <fullName evidence="1">Uncharacterized protein</fullName>
    </submittedName>
</protein>
<organism evidence="1 2">
    <name type="scientific">Oryza rufipogon</name>
    <name type="common">Brownbeard rice</name>
    <name type="synonym">Asian wild rice</name>
    <dbReference type="NCBI Taxonomy" id="4529"/>
    <lineage>
        <taxon>Eukaryota</taxon>
        <taxon>Viridiplantae</taxon>
        <taxon>Streptophyta</taxon>
        <taxon>Embryophyta</taxon>
        <taxon>Tracheophyta</taxon>
        <taxon>Spermatophyta</taxon>
        <taxon>Magnoliopsida</taxon>
        <taxon>Liliopsida</taxon>
        <taxon>Poales</taxon>
        <taxon>Poaceae</taxon>
        <taxon>BOP clade</taxon>
        <taxon>Oryzoideae</taxon>
        <taxon>Oryzeae</taxon>
        <taxon>Oryzinae</taxon>
        <taxon>Oryza</taxon>
    </lineage>
</organism>
<reference evidence="1" key="2">
    <citation type="submission" date="2015-06" db="UniProtKB">
        <authorList>
            <consortium name="EnsemblPlants"/>
        </authorList>
    </citation>
    <scope>IDENTIFICATION</scope>
</reference>
<dbReference type="Proteomes" id="UP000008022">
    <property type="component" value="Unassembled WGS sequence"/>
</dbReference>
<evidence type="ECO:0000313" key="1">
    <source>
        <dbReference type="EnsemblPlants" id="ORUFI03G35890.1"/>
    </source>
</evidence>
<dbReference type="HOGENOM" id="CLU_177281_0_0_1"/>
<keyword evidence="2" id="KW-1185">Reference proteome</keyword>
<accession>A0A0E0P1F2</accession>
<dbReference type="Gramene" id="ORUFI03G35890.1">
    <property type="protein sequence ID" value="ORUFI03G35890.1"/>
    <property type="gene ID" value="ORUFI03G35890"/>
</dbReference>
<dbReference type="EnsemblPlants" id="ORUFI03G35890.1">
    <property type="protein sequence ID" value="ORUFI03G35890.1"/>
    <property type="gene ID" value="ORUFI03G35890"/>
</dbReference>
<evidence type="ECO:0000313" key="2">
    <source>
        <dbReference type="Proteomes" id="UP000008022"/>
    </source>
</evidence>
<name>A0A0E0P1F2_ORYRU</name>
<sequence>MPRARAPLLLRACGVEGSGSWLQHHTGQDSARRCRVRGYSILRRPANSTGTVDVVNVGASPNLSTSSAYAAAGVF</sequence>
<dbReference type="AlphaFoldDB" id="A0A0E0P1F2"/>